<accession>A0ACC5XR52</accession>
<name>A0ACC5XR52_PANGG</name>
<proteinExistence type="predicted"/>
<evidence type="ECO:0000313" key="1">
    <source>
        <dbReference type="EMBL" id="MCI4393045.1"/>
    </source>
</evidence>
<keyword evidence="2" id="KW-1185">Reference proteome</keyword>
<comment type="caution">
    <text evidence="1">The sequence shown here is derived from an EMBL/GenBank/DDBJ whole genome shotgun (WGS) entry which is preliminary data.</text>
</comment>
<sequence>MNHPLAETDTELESHTDRLLRLTRDLYEATHLPDAAIQIFEMRQEERSPIHRLCVNSLLQPDKQETQPTPKQQLKTKEQAIFPEAQRSSLPGPAVQPYGPDVCAVLKPLLDLVDKHWNGQFSLHLNPNFMAKAILLLLPLTNPVPPSQPEDKNIKGSKDEQKEKRESREWWDVEKSRQVKSRLGNELGGNEEWKSCGEHRSAFDVSEVRQLKRQLAKTQREQESLKTRLISALKENFILRAEKLKIKTSLESDTTLLDLGVHLDRETQVLQQQDKLLKQLERTVHLLQDNHRSSVSHNDLLQYLIKRTSKCSKTS</sequence>
<protein>
    <submittedName>
        <fullName evidence="1">Uncharacterized protein</fullName>
    </submittedName>
</protein>
<dbReference type="EMBL" id="CM040478">
    <property type="protein sequence ID" value="MCI4393045.1"/>
    <property type="molecule type" value="Genomic_DNA"/>
</dbReference>
<dbReference type="Proteomes" id="UP000829447">
    <property type="component" value="Linkage Group LG25"/>
</dbReference>
<reference evidence="1 2" key="1">
    <citation type="journal article" date="2022" name="bioRxiv">
        <title>An ancient truncated duplication of the anti-Mullerian hormone receptor type 2 gene is a potential conserved master sex determinant in the Pangasiidae catfish family.</title>
        <authorList>
            <person name="Wen M."/>
            <person name="Pan Q."/>
            <person name="Jouanno E."/>
            <person name="Montfort J."/>
            <person name="Zahm M."/>
            <person name="Cabau C."/>
            <person name="Klopp C."/>
            <person name="Iampietro C."/>
            <person name="Roques C."/>
            <person name="Bouchez O."/>
            <person name="Castinel A."/>
            <person name="Donnadieu C."/>
            <person name="Parrinello H."/>
            <person name="Poncet C."/>
            <person name="Belmonte E."/>
            <person name="Gautier V."/>
            <person name="Avarre J.-C."/>
            <person name="Dugue R."/>
            <person name="Gustiano R."/>
            <person name="Ha T.T.T."/>
            <person name="Campet M."/>
            <person name="Sriphairoj K."/>
            <person name="Ribolli J."/>
            <person name="de Almeida F.L."/>
            <person name="Desvignes T."/>
            <person name="Postlethwait J.H."/>
            <person name="Bucao C.F."/>
            <person name="Robinson-Rechavi M."/>
            <person name="Bobe J."/>
            <person name="Herpin A."/>
            <person name="Guiguen Y."/>
        </authorList>
    </citation>
    <scope>NUCLEOTIDE SEQUENCE [LARGE SCALE GENOMIC DNA]</scope>
    <source>
        <strain evidence="1">YG-Dec2019</strain>
    </source>
</reference>
<evidence type="ECO:0000313" key="2">
    <source>
        <dbReference type="Proteomes" id="UP000829447"/>
    </source>
</evidence>
<gene>
    <name evidence="1" type="ORF">PGIGA_G00152870</name>
</gene>
<organism evidence="1 2">
    <name type="scientific">Pangasianodon gigas</name>
    <name type="common">Mekong giant catfish</name>
    <name type="synonym">Pangasius gigas</name>
    <dbReference type="NCBI Taxonomy" id="30993"/>
    <lineage>
        <taxon>Eukaryota</taxon>
        <taxon>Metazoa</taxon>
        <taxon>Chordata</taxon>
        <taxon>Craniata</taxon>
        <taxon>Vertebrata</taxon>
        <taxon>Euteleostomi</taxon>
        <taxon>Actinopterygii</taxon>
        <taxon>Neopterygii</taxon>
        <taxon>Teleostei</taxon>
        <taxon>Ostariophysi</taxon>
        <taxon>Siluriformes</taxon>
        <taxon>Pangasiidae</taxon>
        <taxon>Pangasianodon</taxon>
    </lineage>
</organism>